<sequence length="281" mass="30447">MNDDKETAKRKTETGAGIRNEGTAGTGRKARGVEQRGASHREVKFGITRENSIRIVSQTHELSPPSLPLSLSSRRARVPKSPWSGFRRKDFENPPLQKKRGKDMKMKTRGIETTRPNPASDLTKAKGSDVFKKGSPRSPCPATRADHLFHTQLGLGSLILVIVPSGPALVSPKLTNTQVGQRERERERERGREGATKDDNDSNLSGPASLQTTQPNPQGIVTSTKCKVGCGLISRNVRLALPPLVIPFLCGGYEPCDSGLAVRGRARALSSPVQVTRSPCS</sequence>
<name>A0ACD0NR88_9BASI</name>
<proteinExistence type="predicted"/>
<evidence type="ECO:0000313" key="1">
    <source>
        <dbReference type="EMBL" id="PWN48225.1"/>
    </source>
</evidence>
<reference evidence="1 2" key="1">
    <citation type="journal article" date="2018" name="Mol. Biol. Evol.">
        <title>Broad Genomic Sampling Reveals a Smut Pathogenic Ancestry of the Fungal Clade Ustilaginomycotina.</title>
        <authorList>
            <person name="Kijpornyongpan T."/>
            <person name="Mondo S.J."/>
            <person name="Barry K."/>
            <person name="Sandor L."/>
            <person name="Lee J."/>
            <person name="Lipzen A."/>
            <person name="Pangilinan J."/>
            <person name="LaButti K."/>
            <person name="Hainaut M."/>
            <person name="Henrissat B."/>
            <person name="Grigoriev I.V."/>
            <person name="Spatafora J.W."/>
            <person name="Aime M.C."/>
        </authorList>
    </citation>
    <scope>NUCLEOTIDE SEQUENCE [LARGE SCALE GENOMIC DNA]</scope>
    <source>
        <strain evidence="1 2">SA 807</strain>
    </source>
</reference>
<accession>A0ACD0NR88</accession>
<organism evidence="1 2">
    <name type="scientific">Violaceomyces palustris</name>
    <dbReference type="NCBI Taxonomy" id="1673888"/>
    <lineage>
        <taxon>Eukaryota</taxon>
        <taxon>Fungi</taxon>
        <taxon>Dikarya</taxon>
        <taxon>Basidiomycota</taxon>
        <taxon>Ustilaginomycotina</taxon>
        <taxon>Ustilaginomycetes</taxon>
        <taxon>Violaceomycetales</taxon>
        <taxon>Violaceomycetaceae</taxon>
        <taxon>Violaceomyces</taxon>
    </lineage>
</organism>
<gene>
    <name evidence="1" type="ORF">IE53DRAFT_207473</name>
</gene>
<evidence type="ECO:0000313" key="2">
    <source>
        <dbReference type="Proteomes" id="UP000245626"/>
    </source>
</evidence>
<dbReference type="EMBL" id="KZ820246">
    <property type="protein sequence ID" value="PWN48225.1"/>
    <property type="molecule type" value="Genomic_DNA"/>
</dbReference>
<dbReference type="Proteomes" id="UP000245626">
    <property type="component" value="Unassembled WGS sequence"/>
</dbReference>
<protein>
    <submittedName>
        <fullName evidence="1">Uncharacterized protein</fullName>
    </submittedName>
</protein>
<keyword evidence="2" id="KW-1185">Reference proteome</keyword>